<dbReference type="RefSeq" id="WP_189688387.1">
    <property type="nucleotide sequence ID" value="NZ_BMYK01000012.1"/>
</dbReference>
<evidence type="ECO:0000256" key="2">
    <source>
        <dbReference type="ARBA" id="ARBA00022475"/>
    </source>
</evidence>
<protein>
    <recommendedName>
        <fullName evidence="7">VTT domain-containing protein</fullName>
    </recommendedName>
</protein>
<keyword evidence="5 6" id="KW-0472">Membrane</keyword>
<organism evidence="8 9">
    <name type="scientific">Pseudorhodoferax aquiterrae</name>
    <dbReference type="NCBI Taxonomy" id="747304"/>
    <lineage>
        <taxon>Bacteria</taxon>
        <taxon>Pseudomonadati</taxon>
        <taxon>Pseudomonadota</taxon>
        <taxon>Betaproteobacteria</taxon>
        <taxon>Burkholderiales</taxon>
        <taxon>Comamonadaceae</taxon>
    </lineage>
</organism>
<accession>A0ABQ3G4J0</accession>
<comment type="subcellular location">
    <subcellularLocation>
        <location evidence="1">Cell membrane</location>
        <topology evidence="1">Multi-pass membrane protein</topology>
    </subcellularLocation>
</comment>
<evidence type="ECO:0000313" key="9">
    <source>
        <dbReference type="Proteomes" id="UP000626210"/>
    </source>
</evidence>
<keyword evidence="4 6" id="KW-1133">Transmembrane helix</keyword>
<gene>
    <name evidence="8" type="ORF">GCM10007320_36730</name>
</gene>
<feature type="domain" description="VTT" evidence="7">
    <location>
        <begin position="33"/>
        <end position="159"/>
    </location>
</feature>
<evidence type="ECO:0000313" key="8">
    <source>
        <dbReference type="EMBL" id="GHC89270.1"/>
    </source>
</evidence>
<sequence>MQVLSSLMVEYGLALVFAVTLAARAGLPLPAAPLLVVAGGVAMGMPGGLLALWLPALAVATVANVLGDGVWYLAGRRYGHRILGLLCRFSLSPDSCVVGSENLMARHGGGALLAAKFVPGVSVVAAPMAGALGMSTRRFLLNDALASALWSALYLALGAVFSRQLGTLLDGLAAAGMALAALAALGLAGFLVWRWWHRHGAELGEEEAPGMGAA</sequence>
<evidence type="ECO:0000256" key="3">
    <source>
        <dbReference type="ARBA" id="ARBA00022692"/>
    </source>
</evidence>
<evidence type="ECO:0000256" key="4">
    <source>
        <dbReference type="ARBA" id="ARBA00022989"/>
    </source>
</evidence>
<feature type="transmembrane region" description="Helical" evidence="6">
    <location>
        <begin position="52"/>
        <end position="74"/>
    </location>
</feature>
<dbReference type="PANTHER" id="PTHR42709">
    <property type="entry name" value="ALKALINE PHOSPHATASE LIKE PROTEIN"/>
    <property type="match status" value="1"/>
</dbReference>
<dbReference type="PANTHER" id="PTHR42709:SF6">
    <property type="entry name" value="UNDECAPRENYL PHOSPHATE TRANSPORTER A"/>
    <property type="match status" value="1"/>
</dbReference>
<evidence type="ECO:0000256" key="5">
    <source>
        <dbReference type="ARBA" id="ARBA00023136"/>
    </source>
</evidence>
<comment type="caution">
    <text evidence="8">The sequence shown here is derived from an EMBL/GenBank/DDBJ whole genome shotgun (WGS) entry which is preliminary data.</text>
</comment>
<dbReference type="EMBL" id="BMYK01000012">
    <property type="protein sequence ID" value="GHC89270.1"/>
    <property type="molecule type" value="Genomic_DNA"/>
</dbReference>
<dbReference type="InterPro" id="IPR051311">
    <property type="entry name" value="DedA_domain"/>
</dbReference>
<evidence type="ECO:0000256" key="1">
    <source>
        <dbReference type="ARBA" id="ARBA00004651"/>
    </source>
</evidence>
<dbReference type="Pfam" id="PF09335">
    <property type="entry name" value="VTT_dom"/>
    <property type="match status" value="1"/>
</dbReference>
<evidence type="ECO:0000259" key="7">
    <source>
        <dbReference type="Pfam" id="PF09335"/>
    </source>
</evidence>
<proteinExistence type="predicted"/>
<keyword evidence="9" id="KW-1185">Reference proteome</keyword>
<feature type="transmembrane region" description="Helical" evidence="6">
    <location>
        <begin position="139"/>
        <end position="161"/>
    </location>
</feature>
<keyword evidence="3 6" id="KW-0812">Transmembrane</keyword>
<dbReference type="Proteomes" id="UP000626210">
    <property type="component" value="Unassembled WGS sequence"/>
</dbReference>
<dbReference type="InterPro" id="IPR032816">
    <property type="entry name" value="VTT_dom"/>
</dbReference>
<feature type="transmembrane region" description="Helical" evidence="6">
    <location>
        <begin position="173"/>
        <end position="193"/>
    </location>
</feature>
<name>A0ABQ3G4J0_9BURK</name>
<reference evidence="9" key="1">
    <citation type="journal article" date="2019" name="Int. J. Syst. Evol. Microbiol.">
        <title>The Global Catalogue of Microorganisms (GCM) 10K type strain sequencing project: providing services to taxonomists for standard genome sequencing and annotation.</title>
        <authorList>
            <consortium name="The Broad Institute Genomics Platform"/>
            <consortium name="The Broad Institute Genome Sequencing Center for Infectious Disease"/>
            <person name="Wu L."/>
            <person name="Ma J."/>
        </authorList>
    </citation>
    <scope>NUCLEOTIDE SEQUENCE [LARGE SCALE GENOMIC DNA]</scope>
    <source>
        <strain evidence="9">KCTC 23314</strain>
    </source>
</reference>
<keyword evidence="2" id="KW-1003">Cell membrane</keyword>
<evidence type="ECO:0000256" key="6">
    <source>
        <dbReference type="SAM" id="Phobius"/>
    </source>
</evidence>